<sequence>MATAWCSPTAHPRTHKSSNKEEEEDDDDAAVQQLHDCAVLYKSLEDCLVNTDRNWKACQAEVKALKACYQAQAAQRQLLPQTQR</sequence>
<proteinExistence type="predicted"/>
<evidence type="ECO:0000256" key="1">
    <source>
        <dbReference type="SAM" id="MobiDB-lite"/>
    </source>
</evidence>
<keyword evidence="3" id="KW-1185">Reference proteome</keyword>
<protein>
    <recommendedName>
        <fullName evidence="4">CHCH domain-containing protein</fullName>
    </recommendedName>
</protein>
<organism evidence="2 3">
    <name type="scientific">Sphagnum troendelagicum</name>
    <dbReference type="NCBI Taxonomy" id="128251"/>
    <lineage>
        <taxon>Eukaryota</taxon>
        <taxon>Viridiplantae</taxon>
        <taxon>Streptophyta</taxon>
        <taxon>Embryophyta</taxon>
        <taxon>Bryophyta</taxon>
        <taxon>Sphagnophytina</taxon>
        <taxon>Sphagnopsida</taxon>
        <taxon>Sphagnales</taxon>
        <taxon>Sphagnaceae</taxon>
        <taxon>Sphagnum</taxon>
    </lineage>
</organism>
<accession>A0ABP0UD16</accession>
<evidence type="ECO:0000313" key="2">
    <source>
        <dbReference type="EMBL" id="CAK9219127.1"/>
    </source>
</evidence>
<dbReference type="Proteomes" id="UP001497512">
    <property type="component" value="Chromosome 3"/>
</dbReference>
<feature type="region of interest" description="Disordered" evidence="1">
    <location>
        <begin position="1"/>
        <end position="29"/>
    </location>
</feature>
<evidence type="ECO:0000313" key="3">
    <source>
        <dbReference type="Proteomes" id="UP001497512"/>
    </source>
</evidence>
<reference evidence="2" key="1">
    <citation type="submission" date="2024-02" db="EMBL/GenBank/DDBJ databases">
        <authorList>
            <consortium name="ELIXIR-Norway"/>
            <consortium name="Elixir Norway"/>
        </authorList>
    </citation>
    <scope>NUCLEOTIDE SEQUENCE</scope>
</reference>
<name>A0ABP0UD16_9BRYO</name>
<gene>
    <name evidence="2" type="ORF">CSSPTR1EN2_LOCUS14329</name>
</gene>
<dbReference type="PANTHER" id="PTHR48236">
    <property type="entry name" value="COX19-LIKE CHCH FAMILY PROTEIN"/>
    <property type="match status" value="1"/>
</dbReference>
<evidence type="ECO:0008006" key="4">
    <source>
        <dbReference type="Google" id="ProtNLM"/>
    </source>
</evidence>
<dbReference type="EMBL" id="OZ019895">
    <property type="protein sequence ID" value="CAK9219127.1"/>
    <property type="molecule type" value="Genomic_DNA"/>
</dbReference>
<dbReference type="PANTHER" id="PTHR48236:SF1">
    <property type="entry name" value="COX19-LIKE CHCH FAMILY PROTEIN"/>
    <property type="match status" value="1"/>
</dbReference>